<dbReference type="EMBL" id="CAJNOC010001497">
    <property type="protein sequence ID" value="CAF0869663.1"/>
    <property type="molecule type" value="Genomic_DNA"/>
</dbReference>
<dbReference type="Pfam" id="PF03009">
    <property type="entry name" value="GDPD"/>
    <property type="match status" value="1"/>
</dbReference>
<dbReference type="PROSITE" id="PS50007">
    <property type="entry name" value="PIPLC_X_DOMAIN"/>
    <property type="match status" value="1"/>
</dbReference>
<dbReference type="GO" id="GO:0047389">
    <property type="term" value="F:glycerophosphocholine phosphodiesterase activity"/>
    <property type="evidence" value="ECO:0007669"/>
    <property type="project" value="TreeGrafter"/>
</dbReference>
<name>A0A813X968_9BILA</name>
<gene>
    <name evidence="3" type="ORF">OXX778_LOCUS9867</name>
</gene>
<accession>A0A813X968</accession>
<dbReference type="GO" id="GO:0030246">
    <property type="term" value="F:carbohydrate binding"/>
    <property type="evidence" value="ECO:0007669"/>
    <property type="project" value="InterPro"/>
</dbReference>
<dbReference type="InterPro" id="IPR051578">
    <property type="entry name" value="GDPD"/>
</dbReference>
<organism evidence="3 4">
    <name type="scientific">Brachionus calyciflorus</name>
    <dbReference type="NCBI Taxonomy" id="104777"/>
    <lineage>
        <taxon>Eukaryota</taxon>
        <taxon>Metazoa</taxon>
        <taxon>Spiralia</taxon>
        <taxon>Gnathifera</taxon>
        <taxon>Rotifera</taxon>
        <taxon>Eurotatoria</taxon>
        <taxon>Monogononta</taxon>
        <taxon>Pseudotrocha</taxon>
        <taxon>Ploima</taxon>
        <taxon>Brachionidae</taxon>
        <taxon>Brachionus</taxon>
    </lineage>
</organism>
<evidence type="ECO:0000259" key="2">
    <source>
        <dbReference type="PROSITE" id="PS51704"/>
    </source>
</evidence>
<sequence length="640" mass="74381">MKIKFQLSFSLDDARANFNLNKDSVYICGSSKTLGSWNLKNSIELKSKSLDSYHENCSLSLSSLSLSSTSSSEIYMENLANNVLEFEALVDFEETYEDLIAEPVQYKYFIAQKMSDKKDTRLFLKQVEYNPRSLELKNSNLLSYEILDKWPLVDHDNKQTRIDHGWLLNGENEFQFHFFNNPIQLWHVDSRNLCYDITPWKANYGLYELKDYHATSADFDEHQILNDKKTNFNALNQKNIFSSYRIRTYEAPSDLLFQINIYETDEFGKPGDKYIATGYFKVNRSLLESSLVEVDISLLNSNQIVGSLKAEILLTTCINEPDNYMIRKNYNYHLNRSCIPIGHRGMGKTFDAGTLPGTEYVENTIDSFREAYNRGAQMVEFDVVLTKDNIPIVYHDFTFCIDQLPDKTANKYLSIGVNQLTYEEVKQNKIYSQKILKKALISDDLRDFFTSKLMFPTLKEMCTQLDPKLGFNVEIKYPIDLEDGSHELGNHLKWLNRNEYVDLIIKELYQLCEDEQRCVIISTFDPNLCSMIRMKQNKFPVLFLTNGVTNKWVPYKDVRCKNTQRSFNFARAEYLHGLVAHAEELTKDMHIINLLFSHTSKSANFLAYSWGDDLNDLDKRQLLSQAGLNGIIYDRINESF</sequence>
<dbReference type="AlphaFoldDB" id="A0A813X968"/>
<proteinExistence type="predicted"/>
<evidence type="ECO:0000313" key="3">
    <source>
        <dbReference type="EMBL" id="CAF0869663.1"/>
    </source>
</evidence>
<evidence type="ECO:0000256" key="1">
    <source>
        <dbReference type="ARBA" id="ARBA00022801"/>
    </source>
</evidence>
<dbReference type="InterPro" id="IPR030395">
    <property type="entry name" value="GP_PDE_dom"/>
</dbReference>
<keyword evidence="4" id="KW-1185">Reference proteome</keyword>
<comment type="caution">
    <text evidence="3">The sequence shown here is derived from an EMBL/GenBank/DDBJ whole genome shotgun (WGS) entry which is preliminary data.</text>
</comment>
<dbReference type="InterPro" id="IPR013783">
    <property type="entry name" value="Ig-like_fold"/>
</dbReference>
<dbReference type="OrthoDB" id="1058301at2759"/>
<dbReference type="Proteomes" id="UP000663879">
    <property type="component" value="Unassembled WGS sequence"/>
</dbReference>
<dbReference type="Gene3D" id="2.60.40.10">
    <property type="entry name" value="Immunoglobulins"/>
    <property type="match status" value="1"/>
</dbReference>
<dbReference type="SUPFAM" id="SSF49452">
    <property type="entry name" value="Starch-binding domain-like"/>
    <property type="match status" value="1"/>
</dbReference>
<reference evidence="3" key="1">
    <citation type="submission" date="2021-02" db="EMBL/GenBank/DDBJ databases">
        <authorList>
            <person name="Nowell W R."/>
        </authorList>
    </citation>
    <scope>NUCLEOTIDE SEQUENCE</scope>
    <source>
        <strain evidence="3">Ploen Becks lab</strain>
    </source>
</reference>
<dbReference type="PROSITE" id="PS51704">
    <property type="entry name" value="GP_PDE"/>
    <property type="match status" value="1"/>
</dbReference>
<protein>
    <recommendedName>
        <fullName evidence="2">GP-PDE domain-containing protein</fullName>
    </recommendedName>
</protein>
<keyword evidence="1" id="KW-0378">Hydrolase</keyword>
<dbReference type="GO" id="GO:0046475">
    <property type="term" value="P:glycerophospholipid catabolic process"/>
    <property type="evidence" value="ECO:0007669"/>
    <property type="project" value="TreeGrafter"/>
</dbReference>
<feature type="domain" description="GP-PDE" evidence="2">
    <location>
        <begin position="338"/>
        <end position="640"/>
    </location>
</feature>
<dbReference type="PANTHER" id="PTHR22958:SF1">
    <property type="entry name" value="GLYCEROPHOSPHOCHOLINE PHOSPHODIESTERASE GPCPD1"/>
    <property type="match status" value="1"/>
</dbReference>
<dbReference type="SUPFAM" id="SSF51695">
    <property type="entry name" value="PLC-like phosphodiesterases"/>
    <property type="match status" value="1"/>
</dbReference>
<evidence type="ECO:0000313" key="4">
    <source>
        <dbReference type="Proteomes" id="UP000663879"/>
    </source>
</evidence>
<dbReference type="InterPro" id="IPR013784">
    <property type="entry name" value="Carb-bd-like_fold"/>
</dbReference>
<dbReference type="PANTHER" id="PTHR22958">
    <property type="entry name" value="GLYCEROPHOSPHORYL DIESTER PHOSPHODIESTERASE"/>
    <property type="match status" value="1"/>
</dbReference>
<dbReference type="Gene3D" id="3.20.20.190">
    <property type="entry name" value="Phosphatidylinositol (PI) phosphodiesterase"/>
    <property type="match status" value="1"/>
</dbReference>
<dbReference type="InterPro" id="IPR017946">
    <property type="entry name" value="PLC-like_Pdiesterase_TIM-brl"/>
</dbReference>